<gene>
    <name evidence="1" type="ORF">DCCM_4723</name>
</gene>
<dbReference type="InterPro" id="IPR029060">
    <property type="entry name" value="PIN-like_dom_sf"/>
</dbReference>
<name>A0A2L2XHY4_9FIRM</name>
<dbReference type="Gene3D" id="3.40.50.1010">
    <property type="entry name" value="5'-nuclease"/>
    <property type="match status" value="1"/>
</dbReference>
<dbReference type="EMBL" id="BFAV01000174">
    <property type="protein sequence ID" value="GBF35594.1"/>
    <property type="molecule type" value="Genomic_DNA"/>
</dbReference>
<proteinExistence type="predicted"/>
<dbReference type="Proteomes" id="UP000239549">
    <property type="component" value="Unassembled WGS sequence"/>
</dbReference>
<protein>
    <submittedName>
        <fullName evidence="1">Uncharacterized protein</fullName>
    </submittedName>
</protein>
<dbReference type="AlphaFoldDB" id="A0A2L2XHY4"/>
<comment type="caution">
    <text evidence="1">The sequence shown here is derived from an EMBL/GenBank/DDBJ whole genome shotgun (WGS) entry which is preliminary data.</text>
</comment>
<keyword evidence="2" id="KW-1185">Reference proteome</keyword>
<evidence type="ECO:0000313" key="2">
    <source>
        <dbReference type="Proteomes" id="UP000239549"/>
    </source>
</evidence>
<organism evidence="1 2">
    <name type="scientific">Desulfocucumis palustris</name>
    <dbReference type="NCBI Taxonomy" id="1898651"/>
    <lineage>
        <taxon>Bacteria</taxon>
        <taxon>Bacillati</taxon>
        <taxon>Bacillota</taxon>
        <taxon>Clostridia</taxon>
        <taxon>Eubacteriales</taxon>
        <taxon>Desulfocucumaceae</taxon>
        <taxon>Desulfocucumis</taxon>
    </lineage>
</organism>
<dbReference type="SUPFAM" id="SSF88723">
    <property type="entry name" value="PIN domain-like"/>
    <property type="match status" value="1"/>
</dbReference>
<reference evidence="2" key="1">
    <citation type="submission" date="2018-02" db="EMBL/GenBank/DDBJ databases">
        <title>Genome sequence of Desulfocucumis palustris strain NAW-5.</title>
        <authorList>
            <person name="Watanabe M."/>
            <person name="Kojima H."/>
            <person name="Fukui M."/>
        </authorList>
    </citation>
    <scope>NUCLEOTIDE SEQUENCE [LARGE SCALE GENOMIC DNA]</scope>
    <source>
        <strain evidence="2">NAW-5</strain>
    </source>
</reference>
<accession>A0A2L2XHY4</accession>
<sequence>MKYYGILEGYKVLIYTGDGDMVQLVNDNITVLLKKFQAFL</sequence>
<evidence type="ECO:0000313" key="1">
    <source>
        <dbReference type="EMBL" id="GBF35594.1"/>
    </source>
</evidence>